<accession>A0A3N4LTC3</accession>
<comment type="subcellular location">
    <subcellularLocation>
        <location evidence="10">Mitochondrion</location>
    </subcellularLocation>
    <subcellularLocation>
        <location evidence="10">Mitochondrion inner membrane</location>
    </subcellularLocation>
</comment>
<dbReference type="InParanoid" id="A0A3N4LTC3"/>
<dbReference type="GO" id="GO:0045259">
    <property type="term" value="C:proton-transporting ATP synthase complex"/>
    <property type="evidence" value="ECO:0007669"/>
    <property type="project" value="UniProtKB-KW"/>
</dbReference>
<dbReference type="GO" id="GO:0005743">
    <property type="term" value="C:mitochondrial inner membrane"/>
    <property type="evidence" value="ECO:0007669"/>
    <property type="project" value="UniProtKB-SubCell"/>
</dbReference>
<keyword evidence="7 10" id="KW-0496">Mitochondrion</keyword>
<dbReference type="PANTHER" id="PTHR12733">
    <property type="entry name" value="MITOCHONDRIAL ATP SYNTHASE B CHAIN"/>
    <property type="match status" value="1"/>
</dbReference>
<evidence type="ECO:0000256" key="2">
    <source>
        <dbReference type="ARBA" id="ARBA00022448"/>
    </source>
</evidence>
<evidence type="ECO:0000313" key="11">
    <source>
        <dbReference type="EMBL" id="RPB24799.1"/>
    </source>
</evidence>
<dbReference type="EMBL" id="ML121540">
    <property type="protein sequence ID" value="RPB24799.1"/>
    <property type="molecule type" value="Genomic_DNA"/>
</dbReference>
<dbReference type="AlphaFoldDB" id="A0A3N4LTC3"/>
<keyword evidence="5 10" id="KW-0999">Mitochondrion inner membrane</keyword>
<evidence type="ECO:0000256" key="10">
    <source>
        <dbReference type="RuleBase" id="RU368017"/>
    </source>
</evidence>
<keyword evidence="2 10" id="KW-0813">Transport</keyword>
<dbReference type="InterPro" id="IPR008688">
    <property type="entry name" value="ATP_synth_Bsub_B/MI25"/>
</dbReference>
<evidence type="ECO:0000256" key="9">
    <source>
        <dbReference type="ARBA" id="ARBA00062152"/>
    </source>
</evidence>
<evidence type="ECO:0000256" key="8">
    <source>
        <dbReference type="ARBA" id="ARBA00023136"/>
    </source>
</evidence>
<dbReference type="FunFam" id="1.20.5.2210:FF:000002">
    <property type="entry name" value="ATP synthase subunit 4 mitochondrial"/>
    <property type="match status" value="1"/>
</dbReference>
<comment type="subunit">
    <text evidence="9 10">F-type ATPases have 2 components, CF(1) - the catalytic core - and CF(0) - the membrane proton channel. In yeast, the dimeric form of ATP synthase consists of 17 polypeptides: alpha, beta, gamma, delta, epsilon, 4 (B), 5 (OSCP), 6 (A), 8, 9 (C), d, E (Tim11), f, g, h, i/j and k.</text>
</comment>
<evidence type="ECO:0000256" key="4">
    <source>
        <dbReference type="ARBA" id="ARBA00022781"/>
    </source>
</evidence>
<proteinExistence type="inferred from homology"/>
<dbReference type="PANTHER" id="PTHR12733:SF3">
    <property type="entry name" value="ATP SYNTHASE F(0) COMPLEX SUBUNIT B1, MITOCHONDRIAL"/>
    <property type="match status" value="1"/>
</dbReference>
<evidence type="ECO:0000256" key="5">
    <source>
        <dbReference type="ARBA" id="ARBA00022792"/>
    </source>
</evidence>
<evidence type="ECO:0000256" key="1">
    <source>
        <dbReference type="ARBA" id="ARBA00007479"/>
    </source>
</evidence>
<dbReference type="GO" id="GO:0046933">
    <property type="term" value="F:proton-transporting ATP synthase activity, rotational mechanism"/>
    <property type="evidence" value="ECO:0007669"/>
    <property type="project" value="TreeGrafter"/>
</dbReference>
<evidence type="ECO:0000256" key="3">
    <source>
        <dbReference type="ARBA" id="ARBA00022547"/>
    </source>
</evidence>
<protein>
    <recommendedName>
        <fullName evidence="10">ATP synthase subunit 4</fullName>
    </recommendedName>
</protein>
<name>A0A3N4LTC3_9PEZI</name>
<evidence type="ECO:0000313" key="12">
    <source>
        <dbReference type="Proteomes" id="UP000267821"/>
    </source>
</evidence>
<sequence length="242" mass="26368">MSMRLSKGLIGAAARLRPTATLPRAIRPALVRYQSTSPNVPVDPKSKANSILDSLPGSTLASKAAILSATAGVSVAAISNELYVVNDETIVAFCLLSVFWAVGKYGGPAYAEWATAQSQKIKDILNSARADHTQAVKERIDSVSQLGSVVDVTKDLFAVSKETAELEAMTFELEQRVQFTNEVKSVLDSWVRYEAQVKQRQQKELAESLINKVKKELENPAVLKQILAQSVIDVEKIVQQKA</sequence>
<keyword evidence="12" id="KW-1185">Reference proteome</keyword>
<evidence type="ECO:0000256" key="7">
    <source>
        <dbReference type="ARBA" id="ARBA00023128"/>
    </source>
</evidence>
<dbReference type="FunCoup" id="A0A3N4LTC3">
    <property type="interactions" value="466"/>
</dbReference>
<keyword evidence="4 10" id="KW-0375">Hydrogen ion transport</keyword>
<dbReference type="Proteomes" id="UP000267821">
    <property type="component" value="Unassembled WGS sequence"/>
</dbReference>
<dbReference type="Pfam" id="PF05405">
    <property type="entry name" value="Mt_ATP-synt_B"/>
    <property type="match status" value="1"/>
</dbReference>
<dbReference type="STRING" id="1051890.A0A3N4LTC3"/>
<reference evidence="11 12" key="1">
    <citation type="journal article" date="2018" name="Nat. Ecol. Evol.">
        <title>Pezizomycetes genomes reveal the molecular basis of ectomycorrhizal truffle lifestyle.</title>
        <authorList>
            <person name="Murat C."/>
            <person name="Payen T."/>
            <person name="Noel B."/>
            <person name="Kuo A."/>
            <person name="Morin E."/>
            <person name="Chen J."/>
            <person name="Kohler A."/>
            <person name="Krizsan K."/>
            <person name="Balestrini R."/>
            <person name="Da Silva C."/>
            <person name="Montanini B."/>
            <person name="Hainaut M."/>
            <person name="Levati E."/>
            <person name="Barry K.W."/>
            <person name="Belfiori B."/>
            <person name="Cichocki N."/>
            <person name="Clum A."/>
            <person name="Dockter R.B."/>
            <person name="Fauchery L."/>
            <person name="Guy J."/>
            <person name="Iotti M."/>
            <person name="Le Tacon F."/>
            <person name="Lindquist E.A."/>
            <person name="Lipzen A."/>
            <person name="Malagnac F."/>
            <person name="Mello A."/>
            <person name="Molinier V."/>
            <person name="Miyauchi S."/>
            <person name="Poulain J."/>
            <person name="Riccioni C."/>
            <person name="Rubini A."/>
            <person name="Sitrit Y."/>
            <person name="Splivallo R."/>
            <person name="Traeger S."/>
            <person name="Wang M."/>
            <person name="Zifcakova L."/>
            <person name="Wipf D."/>
            <person name="Zambonelli A."/>
            <person name="Paolocci F."/>
            <person name="Nowrousian M."/>
            <person name="Ottonello S."/>
            <person name="Baldrian P."/>
            <person name="Spatafora J.W."/>
            <person name="Henrissat B."/>
            <person name="Nagy L.G."/>
            <person name="Aury J.M."/>
            <person name="Wincker P."/>
            <person name="Grigoriev I.V."/>
            <person name="Bonfante P."/>
            <person name="Martin F.M."/>
        </authorList>
    </citation>
    <scope>NUCLEOTIDE SEQUENCE [LARGE SCALE GENOMIC DNA]</scope>
    <source>
        <strain evidence="11 12">ATCC MYA-4762</strain>
    </source>
</reference>
<organism evidence="11 12">
    <name type="scientific">Terfezia boudieri ATCC MYA-4762</name>
    <dbReference type="NCBI Taxonomy" id="1051890"/>
    <lineage>
        <taxon>Eukaryota</taxon>
        <taxon>Fungi</taxon>
        <taxon>Dikarya</taxon>
        <taxon>Ascomycota</taxon>
        <taxon>Pezizomycotina</taxon>
        <taxon>Pezizomycetes</taxon>
        <taxon>Pezizales</taxon>
        <taxon>Pezizaceae</taxon>
        <taxon>Terfezia</taxon>
    </lineage>
</organism>
<evidence type="ECO:0000256" key="6">
    <source>
        <dbReference type="ARBA" id="ARBA00023065"/>
    </source>
</evidence>
<comment type="function">
    <text evidence="10">Subunit b, of the mitochondrial membrane ATP synthase complex (F(1)F(0) ATP synthase or Complex V) that produces ATP from ADP in the presence of a proton gradient across the membrane which is generated by electron transport complexes of the respiratory chain. ATP synthase complex consist of a soluble F(1) head domain - the catalytic core - and a membrane F(1) domain - the membrane proton channel. These two domains are linked by a central stalk rotating inside the F(1) region and a stationary peripheral stalk. During catalysis, ATP synthesis in the catalytic domain of F(1) is coupled via a rotary mechanism of the central stalk subunits to proton translocation. In vivo, can only synthesize ATP although its ATP hydrolase activity can be activated artificially in vitro. Part of the complex F(0) domain. Part of the complex F(0) domain and the peripheric stalk, which acts as a stator to hold the catalytic alpha(3)beta(3) subcomplex and subunit a/ATP6 static relative to the rotary elements.</text>
</comment>
<dbReference type="InterPro" id="IPR013837">
    <property type="entry name" value="ATP_synth_F0_suB"/>
</dbReference>
<dbReference type="Gene3D" id="1.20.5.2210">
    <property type="match status" value="1"/>
</dbReference>
<keyword evidence="6 10" id="KW-0406">Ion transport</keyword>
<keyword evidence="8 10" id="KW-0472">Membrane</keyword>
<comment type="similarity">
    <text evidence="1 10">Belongs to the eukaryotic ATPase B chain family.</text>
</comment>
<keyword evidence="3 10" id="KW-0138">CF(0)</keyword>
<gene>
    <name evidence="11" type="ORF">L211DRAFT_857066</name>
</gene>
<dbReference type="OrthoDB" id="67388at2759"/>
<dbReference type="SUPFAM" id="SSF161060">
    <property type="entry name" value="ATP synthase B chain-like"/>
    <property type="match status" value="1"/>
</dbReference>